<keyword evidence="2" id="KW-1185">Reference proteome</keyword>
<dbReference type="Ensembl" id="ENSHHUT00000030837.1">
    <property type="protein sequence ID" value="ENSHHUP00000029608.1"/>
    <property type="gene ID" value="ENSHHUG00000018870.1"/>
</dbReference>
<evidence type="ECO:0000313" key="2">
    <source>
        <dbReference type="Proteomes" id="UP000314982"/>
    </source>
</evidence>
<reference evidence="1" key="2">
    <citation type="submission" date="2025-08" db="UniProtKB">
        <authorList>
            <consortium name="Ensembl"/>
        </authorList>
    </citation>
    <scope>IDENTIFICATION</scope>
</reference>
<sequence length="133" mass="15353">CFNASNLSACKLSTSNVSLYEETFVQEQQLKGTCWLCKWALNKVKKSISTSSMSFHEIPLFTIYSLVKKHFWVLIEELSTSDDVRTICVNIKACKPKEYPDSKVRRWMFRCQDNAMLPASCSFFFQTSHNTSI</sequence>
<protein>
    <recommendedName>
        <fullName evidence="3">Saposin B-type domain-containing protein</fullName>
    </recommendedName>
</protein>
<reference evidence="2" key="1">
    <citation type="submission" date="2018-06" db="EMBL/GenBank/DDBJ databases">
        <title>Genome assembly of Danube salmon.</title>
        <authorList>
            <person name="Macqueen D.J."/>
            <person name="Gundappa M.K."/>
        </authorList>
    </citation>
    <scope>NUCLEOTIDE SEQUENCE [LARGE SCALE GENOMIC DNA]</scope>
</reference>
<accession>A0A4W5LUJ6</accession>
<dbReference type="Proteomes" id="UP000314982">
    <property type="component" value="Unassembled WGS sequence"/>
</dbReference>
<evidence type="ECO:0008006" key="3">
    <source>
        <dbReference type="Google" id="ProtNLM"/>
    </source>
</evidence>
<name>A0A4W5LUJ6_9TELE</name>
<evidence type="ECO:0000313" key="1">
    <source>
        <dbReference type="Ensembl" id="ENSHHUP00000029608.1"/>
    </source>
</evidence>
<organism evidence="1 2">
    <name type="scientific">Hucho hucho</name>
    <name type="common">huchen</name>
    <dbReference type="NCBI Taxonomy" id="62062"/>
    <lineage>
        <taxon>Eukaryota</taxon>
        <taxon>Metazoa</taxon>
        <taxon>Chordata</taxon>
        <taxon>Craniata</taxon>
        <taxon>Vertebrata</taxon>
        <taxon>Euteleostomi</taxon>
        <taxon>Actinopterygii</taxon>
        <taxon>Neopterygii</taxon>
        <taxon>Teleostei</taxon>
        <taxon>Protacanthopterygii</taxon>
        <taxon>Salmoniformes</taxon>
        <taxon>Salmonidae</taxon>
        <taxon>Salmoninae</taxon>
        <taxon>Hucho</taxon>
    </lineage>
</organism>
<dbReference type="STRING" id="62062.ENSHHUP00000029608"/>
<proteinExistence type="predicted"/>
<dbReference type="AlphaFoldDB" id="A0A4W5LUJ6"/>
<dbReference type="GeneTree" id="ENSGT01060000249400"/>
<reference evidence="1" key="3">
    <citation type="submission" date="2025-09" db="UniProtKB">
        <authorList>
            <consortium name="Ensembl"/>
        </authorList>
    </citation>
    <scope>IDENTIFICATION</scope>
</reference>